<protein>
    <submittedName>
        <fullName evidence="1">Uncharacterized protein</fullName>
    </submittedName>
</protein>
<organism evidence="1 2">
    <name type="scientific">Oryctes borbonicus</name>
    <dbReference type="NCBI Taxonomy" id="1629725"/>
    <lineage>
        <taxon>Eukaryota</taxon>
        <taxon>Metazoa</taxon>
        <taxon>Ecdysozoa</taxon>
        <taxon>Arthropoda</taxon>
        <taxon>Hexapoda</taxon>
        <taxon>Insecta</taxon>
        <taxon>Pterygota</taxon>
        <taxon>Neoptera</taxon>
        <taxon>Endopterygota</taxon>
        <taxon>Coleoptera</taxon>
        <taxon>Polyphaga</taxon>
        <taxon>Scarabaeiformia</taxon>
        <taxon>Scarabaeidae</taxon>
        <taxon>Dynastinae</taxon>
        <taxon>Oryctes</taxon>
    </lineage>
</organism>
<evidence type="ECO:0000313" key="1">
    <source>
        <dbReference type="EMBL" id="KRT82648.1"/>
    </source>
</evidence>
<feature type="non-terminal residue" evidence="1">
    <location>
        <position position="239"/>
    </location>
</feature>
<sequence length="239" mass="28348">KMSELHNRETDMLKQIHARSVTDVEAKYTQKMLEQDVENQKRLSEIKSNYENRFDNLKEDYDCRIRTIKGDYDARLNKIGHDYEKALSSKDSEVARLERMLQEQCVKMQEEVHLIRAQIESSALSNSETYMEKIAFLQKCILKMEKLYQKAEKDNLKQMTKLKRELEFRDKSNQVALTTQRADLLSITVNGKQNEIDLAVSQLEEYYRNKLIEHQQKALEEKRQDNKRIADLRDQVAKL</sequence>
<dbReference type="AlphaFoldDB" id="A0A0T6B5I2"/>
<evidence type="ECO:0000313" key="2">
    <source>
        <dbReference type="Proteomes" id="UP000051574"/>
    </source>
</evidence>
<proteinExistence type="predicted"/>
<accession>A0A0T6B5I2</accession>
<dbReference type="OrthoDB" id="78101at2759"/>
<reference evidence="1 2" key="1">
    <citation type="submission" date="2015-09" db="EMBL/GenBank/DDBJ databases">
        <title>Draft genome of the scarab beetle Oryctes borbonicus.</title>
        <authorList>
            <person name="Meyer J.M."/>
            <person name="Markov G.V."/>
            <person name="Baskaran P."/>
            <person name="Herrmann M."/>
            <person name="Sommer R.J."/>
            <person name="Roedelsperger C."/>
        </authorList>
    </citation>
    <scope>NUCLEOTIDE SEQUENCE [LARGE SCALE GENOMIC DNA]</scope>
    <source>
        <strain evidence="1">OB123</strain>
        <tissue evidence="1">Whole animal</tissue>
    </source>
</reference>
<comment type="caution">
    <text evidence="1">The sequence shown here is derived from an EMBL/GenBank/DDBJ whole genome shotgun (WGS) entry which is preliminary data.</text>
</comment>
<keyword evidence="2" id="KW-1185">Reference proteome</keyword>
<feature type="non-terminal residue" evidence="1">
    <location>
        <position position="1"/>
    </location>
</feature>
<dbReference type="Proteomes" id="UP000051574">
    <property type="component" value="Unassembled WGS sequence"/>
</dbReference>
<gene>
    <name evidence="1" type="ORF">AMK59_4655</name>
</gene>
<dbReference type="EMBL" id="LJIG01009654">
    <property type="protein sequence ID" value="KRT82648.1"/>
    <property type="molecule type" value="Genomic_DNA"/>
</dbReference>
<name>A0A0T6B5I2_9SCAR</name>